<dbReference type="AlphaFoldDB" id="F5XIH4"/>
<gene>
    <name evidence="1" type="ordered locus">MLP_51980</name>
</gene>
<evidence type="ECO:0000313" key="2">
    <source>
        <dbReference type="Proteomes" id="UP000007947"/>
    </source>
</evidence>
<proteinExistence type="predicted"/>
<dbReference type="Proteomes" id="UP000007947">
    <property type="component" value="Chromosome"/>
</dbReference>
<reference evidence="1 2" key="1">
    <citation type="submission" date="2011-05" db="EMBL/GenBank/DDBJ databases">
        <title>Whole genome sequence of Microlunatus phosphovorus NM-1.</title>
        <authorList>
            <person name="Hosoyama A."/>
            <person name="Sasaki K."/>
            <person name="Harada T."/>
            <person name="Igarashi R."/>
            <person name="Kawakoshi A."/>
            <person name="Sasagawa M."/>
            <person name="Fukada J."/>
            <person name="Nakamura S."/>
            <person name="Katano Y."/>
            <person name="Hanada S."/>
            <person name="Kamagata Y."/>
            <person name="Nakamura N."/>
            <person name="Yamazaki S."/>
            <person name="Fujita N."/>
        </authorList>
    </citation>
    <scope>NUCLEOTIDE SEQUENCE [LARGE SCALE GENOMIC DNA]</scope>
    <source>
        <strain evidence="2">ATCC 700054 / DSM 10555 / JCM 9379 / NBRC 101784 / NCIMB 13414 / VKM Ac-1990 / NM-1</strain>
    </source>
</reference>
<dbReference type="EMBL" id="AP012204">
    <property type="protein sequence ID" value="BAK38212.1"/>
    <property type="molecule type" value="Genomic_DNA"/>
</dbReference>
<dbReference type="HOGENOM" id="CLU_534012_0_0_11"/>
<protein>
    <submittedName>
        <fullName evidence="1">Uncharacterized protein</fullName>
    </submittedName>
</protein>
<accession>F5XIH4</accession>
<name>F5XIH4_MICPN</name>
<sequence length="510" mass="56361">MVHGPQGVMGSGTMSSVFRCEDDSPAGVVFGAFDGIRDWKVNAFTVTTDIIEQELVSAHEERHLRLQQGTPYGAALAVLGAAVRSGAYPVSSWAADVDRVRTTHEVYATFMSVAHVDGGLDVLTGNLRYLEYWRTGNVIFRAFEAAPEPLMLMEFLFHQIMSPQPVGATSDSRFMEPTVALVRGEKPDDRLQRVMLLLADDRGFVDAVVEAVRVGDEVDDNLTRLAAVLTNGGVATMDAVLQEQVSRQMVNAFNAGDHDHIGALTLRSRPTSLEDRLDYLARETVHLHHERLPVLVGHRSFPPGINPYVLLKRDGDRIGSHLWTVLISGAELQRQFDGDVDADEIYFGFLSCDRREPPGIAYLLPVTDSPKDATLGLAELGLRTLTMTTLLTYARVARRVEFSDTEPLFVLVDAAVRPFLVGLRDKGLVEWTTVAVTGDRLLHAVLLTAGNQQLHFVWIGTIYALKPLLEWLRREADIFQFVGEDYPDVSGETFALLRHVVGTFASLGPR</sequence>
<keyword evidence="2" id="KW-1185">Reference proteome</keyword>
<evidence type="ECO:0000313" key="1">
    <source>
        <dbReference type="EMBL" id="BAK38212.1"/>
    </source>
</evidence>
<organism evidence="1 2">
    <name type="scientific">Microlunatus phosphovorus (strain ATCC 700054 / DSM 10555 / JCM 9379 / NBRC 101784 / NCIMB 13414 / VKM Ac-1990 / NM-1)</name>
    <dbReference type="NCBI Taxonomy" id="1032480"/>
    <lineage>
        <taxon>Bacteria</taxon>
        <taxon>Bacillati</taxon>
        <taxon>Actinomycetota</taxon>
        <taxon>Actinomycetes</taxon>
        <taxon>Propionibacteriales</taxon>
        <taxon>Propionibacteriaceae</taxon>
        <taxon>Microlunatus</taxon>
    </lineage>
</organism>
<dbReference type="KEGG" id="mph:MLP_51980"/>